<dbReference type="Pfam" id="PF00293">
    <property type="entry name" value="NUDIX"/>
    <property type="match status" value="1"/>
</dbReference>
<name>A0A455SWS1_9CHLR</name>
<dbReference type="Gene3D" id="3.90.79.10">
    <property type="entry name" value="Nucleoside Triphosphate Pyrophosphohydrolase"/>
    <property type="match status" value="1"/>
</dbReference>
<dbReference type="InterPro" id="IPR015797">
    <property type="entry name" value="NUDIX_hydrolase-like_dom_sf"/>
</dbReference>
<accession>A0A455SWS1</accession>
<feature type="domain" description="Nudix hydrolase" evidence="3">
    <location>
        <begin position="32"/>
        <end position="156"/>
    </location>
</feature>
<gene>
    <name evidence="4" type="ORF">KTA_10720</name>
</gene>
<dbReference type="PANTHER" id="PTHR43736">
    <property type="entry name" value="ADP-RIBOSE PYROPHOSPHATASE"/>
    <property type="match status" value="1"/>
</dbReference>
<dbReference type="InterPro" id="IPR020084">
    <property type="entry name" value="NUDIX_hydrolase_CS"/>
</dbReference>
<dbReference type="SUPFAM" id="SSF55811">
    <property type="entry name" value="Nudix"/>
    <property type="match status" value="1"/>
</dbReference>
<evidence type="ECO:0000259" key="3">
    <source>
        <dbReference type="PROSITE" id="PS51462"/>
    </source>
</evidence>
<dbReference type="GO" id="GO:0016787">
    <property type="term" value="F:hydrolase activity"/>
    <property type="evidence" value="ECO:0007669"/>
    <property type="project" value="UniProtKB-KW"/>
</dbReference>
<comment type="similarity">
    <text evidence="1">Belongs to the Nudix hydrolase family.</text>
</comment>
<dbReference type="AlphaFoldDB" id="A0A455SWS1"/>
<organism evidence="4">
    <name type="scientific">Thermogemmatispora argillosa</name>
    <dbReference type="NCBI Taxonomy" id="2045280"/>
    <lineage>
        <taxon>Bacteria</taxon>
        <taxon>Bacillati</taxon>
        <taxon>Chloroflexota</taxon>
        <taxon>Ktedonobacteria</taxon>
        <taxon>Thermogemmatisporales</taxon>
        <taxon>Thermogemmatisporaceae</taxon>
        <taxon>Thermogemmatispora</taxon>
    </lineage>
</organism>
<proteinExistence type="inferred from homology"/>
<reference evidence="4" key="1">
    <citation type="submission" date="2018-12" db="EMBL/GenBank/DDBJ databases">
        <title>Novel natural products biosynthetic potential of the class Ktedonobacteria.</title>
        <authorList>
            <person name="Zheng Y."/>
            <person name="Saitou A."/>
            <person name="Wang C.M."/>
            <person name="Toyoda A."/>
            <person name="Minakuchi Y."/>
            <person name="Sekiguchi Y."/>
            <person name="Ueda K."/>
            <person name="Takano H."/>
            <person name="Sakai Y."/>
            <person name="Yokota A."/>
            <person name="Yabe S."/>
        </authorList>
    </citation>
    <scope>NUCLEOTIDE SEQUENCE</scope>
    <source>
        <strain evidence="4">A3-2</strain>
    </source>
</reference>
<dbReference type="InterPro" id="IPR000086">
    <property type="entry name" value="NUDIX_hydrolase_dom"/>
</dbReference>
<dbReference type="PANTHER" id="PTHR43736:SF1">
    <property type="entry name" value="DIHYDRONEOPTERIN TRIPHOSPHATE DIPHOSPHATASE"/>
    <property type="match status" value="1"/>
</dbReference>
<keyword evidence="2" id="KW-0378">Hydrolase</keyword>
<evidence type="ECO:0000256" key="2">
    <source>
        <dbReference type="ARBA" id="ARBA00022801"/>
    </source>
</evidence>
<evidence type="ECO:0000313" key="4">
    <source>
        <dbReference type="EMBL" id="BBH92873.1"/>
    </source>
</evidence>
<dbReference type="EMBL" id="AP019377">
    <property type="protein sequence ID" value="BBH92873.1"/>
    <property type="molecule type" value="Genomic_DNA"/>
</dbReference>
<dbReference type="PROSITE" id="PS51462">
    <property type="entry name" value="NUDIX"/>
    <property type="match status" value="1"/>
</dbReference>
<protein>
    <recommendedName>
        <fullName evidence="3">Nudix hydrolase domain-containing protein</fullName>
    </recommendedName>
</protein>
<sequence length="176" mass="20619">MFMNTVKTMLYGWLKYWVSFCFNLVNLLLGNKLPPFGSAAVVVEEQGRYLVMLLPSGRVVFPGGFMTWREHPREAAEREGREETGLLLEADDLINFYSLVTTDWRALSTVSFVYHARVRGGQLRAGMEGRPCWLTEDELRQRMDRHSLRVLDDYLSYRQRRREELSRIKTLVPLVR</sequence>
<dbReference type="PROSITE" id="PS00893">
    <property type="entry name" value="NUDIX_BOX"/>
    <property type="match status" value="1"/>
</dbReference>
<evidence type="ECO:0000256" key="1">
    <source>
        <dbReference type="ARBA" id="ARBA00005582"/>
    </source>
</evidence>